<evidence type="ECO:0000313" key="3">
    <source>
        <dbReference type="Proteomes" id="UP000799757"/>
    </source>
</evidence>
<dbReference type="OrthoDB" id="3800294at2759"/>
<gene>
    <name evidence="2" type="ORF">K505DRAFT_343194</name>
</gene>
<keyword evidence="3" id="KW-1185">Reference proteome</keyword>
<feature type="region of interest" description="Disordered" evidence="1">
    <location>
        <begin position="573"/>
        <end position="597"/>
    </location>
</feature>
<protein>
    <submittedName>
        <fullName evidence="2">Uncharacterized protein</fullName>
    </submittedName>
</protein>
<name>A0A6A6WSM3_9PLEO</name>
<dbReference type="EMBL" id="MU002356">
    <property type="protein sequence ID" value="KAF2787140.1"/>
    <property type="molecule type" value="Genomic_DNA"/>
</dbReference>
<dbReference type="AlphaFoldDB" id="A0A6A6WSM3"/>
<sequence length="597" mass="67205">MSNAMQSPDSPLEQHGRAKSLTRVVVQGALQHTGAEDQVHISTDIASTSLSTPDHVQKPLSTPDGLQIPSTEEILNLSLADPVLDSRQSVDVEAHSPCPSGPGSSITSFFEGHEDVSDPPDPAFQDMRNWLALLCEEEQSKVDWTPSPEHVLPAADRVPPEPRIDSEILELIQMGLGPRPDEHEIEDLVATLRQTLRLPETPEQKVGRGGVPKTRRETYEELKAVLQEWNQAVSSLETTLEARRELVLVLDERRCLFERMLHGTQVPEELSEQSARLMQVLYAYRPEIMHFKGQKPYDVMVAMIANHRIAKPDIDDDVWDAMFKALLMELKLQLPKYMLERELLIEEQLKSKAARKDKERWDDLCQEYYEKYEERGKLIAVKLLDDLKAARRNLRLVVLGQMQDLTMLQAGQKWAANELGLEVAPEILEEKCEAADAGLETAVRKQYDILEAELAAVEIGDAFMLQLSGDCYTRAQKIEGEHVEDLAERKRVVEQRKNESATAVMKVSMACDELMIGELSRDIRLKRLETIGTALQQVHEAAAHQYREYAEWFQMVDETVGDAGVMEPLDVVEGKSEERLGEVGKPLNSDEANGPGD</sequence>
<accession>A0A6A6WSM3</accession>
<evidence type="ECO:0000256" key="1">
    <source>
        <dbReference type="SAM" id="MobiDB-lite"/>
    </source>
</evidence>
<organism evidence="2 3">
    <name type="scientific">Melanomma pulvis-pyrius CBS 109.77</name>
    <dbReference type="NCBI Taxonomy" id="1314802"/>
    <lineage>
        <taxon>Eukaryota</taxon>
        <taxon>Fungi</taxon>
        <taxon>Dikarya</taxon>
        <taxon>Ascomycota</taxon>
        <taxon>Pezizomycotina</taxon>
        <taxon>Dothideomycetes</taxon>
        <taxon>Pleosporomycetidae</taxon>
        <taxon>Pleosporales</taxon>
        <taxon>Melanommataceae</taxon>
        <taxon>Melanomma</taxon>
    </lineage>
</organism>
<feature type="compositionally biased region" description="Basic and acidic residues" evidence="1">
    <location>
        <begin position="573"/>
        <end position="582"/>
    </location>
</feature>
<feature type="region of interest" description="Disordered" evidence="1">
    <location>
        <begin position="32"/>
        <end position="66"/>
    </location>
</feature>
<proteinExistence type="predicted"/>
<feature type="compositionally biased region" description="Polar residues" evidence="1">
    <location>
        <begin position="40"/>
        <end position="54"/>
    </location>
</feature>
<feature type="region of interest" description="Disordered" evidence="1">
    <location>
        <begin position="1"/>
        <end position="20"/>
    </location>
</feature>
<evidence type="ECO:0000313" key="2">
    <source>
        <dbReference type="EMBL" id="KAF2787140.1"/>
    </source>
</evidence>
<dbReference type="Proteomes" id="UP000799757">
    <property type="component" value="Unassembled WGS sequence"/>
</dbReference>
<reference evidence="2" key="1">
    <citation type="journal article" date="2020" name="Stud. Mycol.">
        <title>101 Dothideomycetes genomes: a test case for predicting lifestyles and emergence of pathogens.</title>
        <authorList>
            <person name="Haridas S."/>
            <person name="Albert R."/>
            <person name="Binder M."/>
            <person name="Bloem J."/>
            <person name="Labutti K."/>
            <person name="Salamov A."/>
            <person name="Andreopoulos B."/>
            <person name="Baker S."/>
            <person name="Barry K."/>
            <person name="Bills G."/>
            <person name="Bluhm B."/>
            <person name="Cannon C."/>
            <person name="Castanera R."/>
            <person name="Culley D."/>
            <person name="Daum C."/>
            <person name="Ezra D."/>
            <person name="Gonzalez J."/>
            <person name="Henrissat B."/>
            <person name="Kuo A."/>
            <person name="Liang C."/>
            <person name="Lipzen A."/>
            <person name="Lutzoni F."/>
            <person name="Magnuson J."/>
            <person name="Mondo S."/>
            <person name="Nolan M."/>
            <person name="Ohm R."/>
            <person name="Pangilinan J."/>
            <person name="Park H.-J."/>
            <person name="Ramirez L."/>
            <person name="Alfaro M."/>
            <person name="Sun H."/>
            <person name="Tritt A."/>
            <person name="Yoshinaga Y."/>
            <person name="Zwiers L.-H."/>
            <person name="Turgeon B."/>
            <person name="Goodwin S."/>
            <person name="Spatafora J."/>
            <person name="Crous P."/>
            <person name="Grigoriev I."/>
        </authorList>
    </citation>
    <scope>NUCLEOTIDE SEQUENCE</scope>
    <source>
        <strain evidence="2">CBS 109.77</strain>
    </source>
</reference>